<evidence type="ECO:0000256" key="1">
    <source>
        <dbReference type="ARBA" id="ARBA00004477"/>
    </source>
</evidence>
<accession>A0A420HUH1</accession>
<gene>
    <name evidence="10" type="ORF">OnM2_045004</name>
</gene>
<evidence type="ECO:0000256" key="9">
    <source>
        <dbReference type="SAM" id="Phobius"/>
    </source>
</evidence>
<evidence type="ECO:0000256" key="2">
    <source>
        <dbReference type="ARBA" id="ARBA00007324"/>
    </source>
</evidence>
<dbReference type="STRING" id="212602.A0A420HUH1"/>
<evidence type="ECO:0000313" key="10">
    <source>
        <dbReference type="EMBL" id="RKF61070.1"/>
    </source>
</evidence>
<evidence type="ECO:0000256" key="5">
    <source>
        <dbReference type="ARBA" id="ARBA00022824"/>
    </source>
</evidence>
<dbReference type="Pfam" id="PF06703">
    <property type="entry name" value="SPC25"/>
    <property type="match status" value="1"/>
</dbReference>
<dbReference type="AlphaFoldDB" id="A0A420HUH1"/>
<sequence>MSNEKISLYSLNGMKDLKNNSDDALQTYLNSIKFRQSHRLCDIRLALGYAGISISAITFFWDYKFGFDSTKVYTSIAVLLYTIINGILTYWMTFIEKDIIYIGTNPKGDKIQISSKTTKHVPIYNLTITTYPKGQPQKPQSQTLNKSFNEWFNKAGYFVPLSFQQMLASNVPLIGAADPTRKVSEKLTEKFTVEDQSKPVAESSGINVSQVSKVRTSKAGSFKEGKM</sequence>
<evidence type="ECO:0000313" key="11">
    <source>
        <dbReference type="Proteomes" id="UP000286134"/>
    </source>
</evidence>
<name>A0A420HUH1_9PEZI</name>
<organism evidence="10 11">
    <name type="scientific">Erysiphe neolycopersici</name>
    <dbReference type="NCBI Taxonomy" id="212602"/>
    <lineage>
        <taxon>Eukaryota</taxon>
        <taxon>Fungi</taxon>
        <taxon>Dikarya</taxon>
        <taxon>Ascomycota</taxon>
        <taxon>Pezizomycotina</taxon>
        <taxon>Leotiomycetes</taxon>
        <taxon>Erysiphales</taxon>
        <taxon>Erysiphaceae</taxon>
        <taxon>Erysiphe</taxon>
    </lineage>
</organism>
<keyword evidence="6 9" id="KW-1133">Transmembrane helix</keyword>
<comment type="subcellular location">
    <subcellularLocation>
        <location evidence="1">Endoplasmic reticulum membrane</location>
        <topology evidence="1">Multi-pass membrane protein</topology>
    </subcellularLocation>
</comment>
<keyword evidence="7 9" id="KW-0472">Membrane</keyword>
<proteinExistence type="inferred from homology"/>
<reference evidence="10 11" key="1">
    <citation type="journal article" date="2018" name="BMC Genomics">
        <title>Comparative genome analyses reveal sequence features reflecting distinct modes of host-adaptation between dicot and monocot powdery mildew.</title>
        <authorList>
            <person name="Wu Y."/>
            <person name="Ma X."/>
            <person name="Pan Z."/>
            <person name="Kale S.D."/>
            <person name="Song Y."/>
            <person name="King H."/>
            <person name="Zhang Q."/>
            <person name="Presley C."/>
            <person name="Deng X."/>
            <person name="Wei C.I."/>
            <person name="Xiao S."/>
        </authorList>
    </citation>
    <scope>NUCLEOTIDE SEQUENCE [LARGE SCALE GENOMIC DNA]</scope>
    <source>
        <strain evidence="10">UMSG2</strain>
    </source>
</reference>
<protein>
    <recommendedName>
        <fullName evidence="3">Signal peptidase complex subunit 2</fullName>
    </recommendedName>
</protein>
<feature type="transmembrane region" description="Helical" evidence="9">
    <location>
        <begin position="43"/>
        <end position="61"/>
    </location>
</feature>
<dbReference type="GO" id="GO:0006465">
    <property type="term" value="P:signal peptide processing"/>
    <property type="evidence" value="ECO:0007669"/>
    <property type="project" value="InterPro"/>
</dbReference>
<dbReference type="PANTHER" id="PTHR13085:SF0">
    <property type="entry name" value="SIGNAL PEPTIDASE COMPLEX SUBUNIT 2"/>
    <property type="match status" value="1"/>
</dbReference>
<dbReference type="OrthoDB" id="6745403at2759"/>
<dbReference type="GO" id="GO:0045047">
    <property type="term" value="P:protein targeting to ER"/>
    <property type="evidence" value="ECO:0007669"/>
    <property type="project" value="TreeGrafter"/>
</dbReference>
<dbReference type="EMBL" id="MCFK01004529">
    <property type="protein sequence ID" value="RKF61070.1"/>
    <property type="molecule type" value="Genomic_DNA"/>
</dbReference>
<comment type="caution">
    <text evidence="10">The sequence shown here is derived from an EMBL/GenBank/DDBJ whole genome shotgun (WGS) entry which is preliminary data.</text>
</comment>
<feature type="transmembrane region" description="Helical" evidence="9">
    <location>
        <begin position="73"/>
        <end position="92"/>
    </location>
</feature>
<keyword evidence="4 9" id="KW-0812">Transmembrane</keyword>
<evidence type="ECO:0000256" key="6">
    <source>
        <dbReference type="ARBA" id="ARBA00022989"/>
    </source>
</evidence>
<keyword evidence="11" id="KW-1185">Reference proteome</keyword>
<dbReference type="Proteomes" id="UP000286134">
    <property type="component" value="Unassembled WGS sequence"/>
</dbReference>
<keyword evidence="5" id="KW-0256">Endoplasmic reticulum</keyword>
<evidence type="ECO:0000256" key="4">
    <source>
        <dbReference type="ARBA" id="ARBA00022692"/>
    </source>
</evidence>
<comment type="function">
    <text evidence="8">Component of the signal peptidase complex (SPC) which catalyzes the cleavage of N-terminal signal sequences from nascent proteins as they are translocated into the lumen of the endoplasmic reticulum. Enhances the enzymatic activity of SPC and facilitates the interactions between different components of the translocation site.</text>
</comment>
<dbReference type="GO" id="GO:0005787">
    <property type="term" value="C:signal peptidase complex"/>
    <property type="evidence" value="ECO:0007669"/>
    <property type="project" value="InterPro"/>
</dbReference>
<evidence type="ECO:0000256" key="7">
    <source>
        <dbReference type="ARBA" id="ARBA00023136"/>
    </source>
</evidence>
<evidence type="ECO:0000256" key="8">
    <source>
        <dbReference type="ARBA" id="ARBA00045608"/>
    </source>
</evidence>
<dbReference type="PANTHER" id="PTHR13085">
    <property type="entry name" value="MICROSOMAL SIGNAL PEPTIDASE 25 KDA SUBUNIT"/>
    <property type="match status" value="1"/>
</dbReference>
<dbReference type="InterPro" id="IPR009582">
    <property type="entry name" value="Spc2/SPCS2"/>
</dbReference>
<evidence type="ECO:0000256" key="3">
    <source>
        <dbReference type="ARBA" id="ARBA00017057"/>
    </source>
</evidence>
<comment type="similarity">
    <text evidence="2">Belongs to the SPCS2 family.</text>
</comment>